<dbReference type="GO" id="GO:0031177">
    <property type="term" value="F:phosphopantetheine binding"/>
    <property type="evidence" value="ECO:0007669"/>
    <property type="project" value="InterPro"/>
</dbReference>
<dbReference type="InterPro" id="IPR025110">
    <property type="entry name" value="AMP-bd_C"/>
</dbReference>
<dbReference type="PANTHER" id="PTHR43201">
    <property type="entry name" value="ACYL-COA SYNTHETASE"/>
    <property type="match status" value="1"/>
</dbReference>
<dbReference type="PROSITE" id="PS50075">
    <property type="entry name" value="CARRIER"/>
    <property type="match status" value="1"/>
</dbReference>
<dbReference type="Gene3D" id="3.40.50.12780">
    <property type="entry name" value="N-terminal domain of ligase-like"/>
    <property type="match status" value="1"/>
</dbReference>
<dbReference type="InterPro" id="IPR020845">
    <property type="entry name" value="AMP-binding_CS"/>
</dbReference>
<evidence type="ECO:0000313" key="6">
    <source>
        <dbReference type="EMBL" id="KAJ7719029.1"/>
    </source>
</evidence>
<keyword evidence="7" id="KW-1185">Reference proteome</keyword>
<evidence type="ECO:0000313" key="7">
    <source>
        <dbReference type="Proteomes" id="UP001215280"/>
    </source>
</evidence>
<dbReference type="InterPro" id="IPR009081">
    <property type="entry name" value="PP-bd_ACP"/>
</dbReference>
<dbReference type="SUPFAM" id="SSF52777">
    <property type="entry name" value="CoA-dependent acyltransferases"/>
    <property type="match status" value="1"/>
</dbReference>
<dbReference type="InterPro" id="IPR045851">
    <property type="entry name" value="AMP-bd_C_sf"/>
</dbReference>
<name>A0AAD7MJ27_9AGAR</name>
<dbReference type="InterPro" id="IPR020806">
    <property type="entry name" value="PKS_PP-bd"/>
</dbReference>
<dbReference type="Gene3D" id="3.30.300.30">
    <property type="match status" value="1"/>
</dbReference>
<dbReference type="GO" id="GO:0031956">
    <property type="term" value="F:medium-chain fatty acid-CoA ligase activity"/>
    <property type="evidence" value="ECO:0007669"/>
    <property type="project" value="TreeGrafter"/>
</dbReference>
<keyword evidence="3" id="KW-0597">Phosphoprotein</keyword>
<evidence type="ECO:0000256" key="1">
    <source>
        <dbReference type="ARBA" id="ARBA00006432"/>
    </source>
</evidence>
<dbReference type="InterPro" id="IPR036736">
    <property type="entry name" value="ACP-like_sf"/>
</dbReference>
<dbReference type="InterPro" id="IPR000873">
    <property type="entry name" value="AMP-dep_synth/lig_dom"/>
</dbReference>
<gene>
    <name evidence="6" type="ORF">DFH07DRAFT_933411</name>
</gene>
<dbReference type="GO" id="GO:0006631">
    <property type="term" value="P:fatty acid metabolic process"/>
    <property type="evidence" value="ECO:0007669"/>
    <property type="project" value="TreeGrafter"/>
</dbReference>
<feature type="domain" description="Carrier" evidence="5">
    <location>
        <begin position="511"/>
        <end position="584"/>
    </location>
</feature>
<dbReference type="Pfam" id="PF13193">
    <property type="entry name" value="AMP-binding_C"/>
    <property type="match status" value="1"/>
</dbReference>
<dbReference type="InterPro" id="IPR042099">
    <property type="entry name" value="ANL_N_sf"/>
</dbReference>
<dbReference type="SUPFAM" id="SSF56801">
    <property type="entry name" value="Acetyl-CoA synthetase-like"/>
    <property type="match status" value="1"/>
</dbReference>
<comment type="caution">
    <text evidence="6">The sequence shown here is derived from an EMBL/GenBank/DDBJ whole genome shotgun (WGS) entry which is preliminary data.</text>
</comment>
<accession>A0AAD7MJ27</accession>
<dbReference type="Gene3D" id="1.10.1200.10">
    <property type="entry name" value="ACP-like"/>
    <property type="match status" value="1"/>
</dbReference>
<dbReference type="InterPro" id="IPR023213">
    <property type="entry name" value="CAT-like_dom_sf"/>
</dbReference>
<dbReference type="EMBL" id="JARJLG010000297">
    <property type="protein sequence ID" value="KAJ7719029.1"/>
    <property type="molecule type" value="Genomic_DNA"/>
</dbReference>
<dbReference type="Gene3D" id="3.30.559.10">
    <property type="entry name" value="Chloramphenicol acetyltransferase-like domain"/>
    <property type="match status" value="1"/>
</dbReference>
<organism evidence="6 7">
    <name type="scientific">Mycena maculata</name>
    <dbReference type="NCBI Taxonomy" id="230809"/>
    <lineage>
        <taxon>Eukaryota</taxon>
        <taxon>Fungi</taxon>
        <taxon>Dikarya</taxon>
        <taxon>Basidiomycota</taxon>
        <taxon>Agaricomycotina</taxon>
        <taxon>Agaricomycetes</taxon>
        <taxon>Agaricomycetidae</taxon>
        <taxon>Agaricales</taxon>
        <taxon>Marasmiineae</taxon>
        <taxon>Mycenaceae</taxon>
        <taxon>Mycena</taxon>
    </lineage>
</organism>
<sequence length="1062" mass="115194">MASVLGDVLAAQPSTSNALVTAAARSLSYGELAAHVHALADDLAVPRGQPVAFALPNGIELVLSFFAVATLGGIACPFNPAYTQAEFEFYLDDTKPALLLVPRGFLASTPTPPCVSAARKLGVRIKEIAFNPAAYRRLAANRPAVHPDDVALILHTSGTTGRPKAVPLTHANLLATARSIVRTYALSPADNTYLVQVLFHIHGIVAALLAPLLAGGQITLPARFDPSRAWGEFQQCGCSWLTAVPSILQLLLHAPAPPGLRLRFIRSCSSPLGPSTLQQLETRFGAPVLEAYAMTEAAHQMTSNPLPPPNTPRAAWRRKPGSVGIPQGTEIAIYDGATPVATGVHGDICVRSRSVTKGYINNPKANAEAFLPNGFFRTGDRGFMDAEGYLTLVGRNSEIINRGGEKISPIEVDAALLGCSPIIREAVCFGVPDELMGQEVEAAVVLAKGETLDEATLQALVGRVLADFKIPKRIHFVEGAIPKGPTGKIQRKNLTEQFGKKTAIARVVPPAEIAATVKTVLAELLHISLAVVTDECTLFEIGADSILFIRLVSALRARGLSISTADLFQNPTVGELIVLLQPKEVEVKEMDPAPFELVGGAEAQADIARQLGVAPKDVEDAFPLIHGQALMYRDAQRAPHTPAWFVGDIFALSTSVDVPRWISAWNKVFEHESCLRGTLVGRVKGQGPAYTEAVNTAYLSSRARAPHWVTLPADSKAAARAAVETYVGGLRHAVGMHGVHFILAAHPSGTLFSFVSAHLFLEGISRELLQGVASALYLRPETAVQTQGSGPWARYVRHALRLQPDAVFWRKYFAPCARLPAFHTARRAGSEADSLVEIKQRHVVLELPLGEMSRVLGVSVPLLAESACCLAISLYWNQIGGQTEPAYYATSTDRRYEAVKDVSYIRGLPFQMNTALTPVVTAHHSLWAFVNEFVLTMRTVEHKEQALEHTEPRTAIACSWRLQRAVPEWDQLARNVDAIWRPVCPTQISMHRVGPTKLMVHQLQEAWFFDEFTKRGCEMELIDILAKTLAFYGQGGLENKTYSDLEEAVFGLQRQGKMSARL</sequence>
<dbReference type="PANTHER" id="PTHR43201:SF5">
    <property type="entry name" value="MEDIUM-CHAIN ACYL-COA LIGASE ACSF2, MITOCHONDRIAL"/>
    <property type="match status" value="1"/>
</dbReference>
<dbReference type="AlphaFoldDB" id="A0AAD7MJ27"/>
<evidence type="ECO:0000256" key="2">
    <source>
        <dbReference type="ARBA" id="ARBA00022450"/>
    </source>
</evidence>
<keyword evidence="4" id="KW-0436">Ligase</keyword>
<proteinExistence type="inferred from homology"/>
<dbReference type="SUPFAM" id="SSF47336">
    <property type="entry name" value="ACP-like"/>
    <property type="match status" value="1"/>
</dbReference>
<dbReference type="Proteomes" id="UP001215280">
    <property type="component" value="Unassembled WGS sequence"/>
</dbReference>
<protein>
    <recommendedName>
        <fullName evidence="5">Carrier domain-containing protein</fullName>
    </recommendedName>
</protein>
<dbReference type="PROSITE" id="PS00012">
    <property type="entry name" value="PHOSPHOPANTETHEINE"/>
    <property type="match status" value="1"/>
</dbReference>
<evidence type="ECO:0000256" key="3">
    <source>
        <dbReference type="ARBA" id="ARBA00022553"/>
    </source>
</evidence>
<evidence type="ECO:0000256" key="4">
    <source>
        <dbReference type="ARBA" id="ARBA00022598"/>
    </source>
</evidence>
<reference evidence="6" key="1">
    <citation type="submission" date="2023-03" db="EMBL/GenBank/DDBJ databases">
        <title>Massive genome expansion in bonnet fungi (Mycena s.s.) driven by repeated elements and novel gene families across ecological guilds.</title>
        <authorList>
            <consortium name="Lawrence Berkeley National Laboratory"/>
            <person name="Harder C.B."/>
            <person name="Miyauchi S."/>
            <person name="Viragh M."/>
            <person name="Kuo A."/>
            <person name="Thoen E."/>
            <person name="Andreopoulos B."/>
            <person name="Lu D."/>
            <person name="Skrede I."/>
            <person name="Drula E."/>
            <person name="Henrissat B."/>
            <person name="Morin E."/>
            <person name="Kohler A."/>
            <person name="Barry K."/>
            <person name="LaButti K."/>
            <person name="Morin E."/>
            <person name="Salamov A."/>
            <person name="Lipzen A."/>
            <person name="Mereny Z."/>
            <person name="Hegedus B."/>
            <person name="Baldrian P."/>
            <person name="Stursova M."/>
            <person name="Weitz H."/>
            <person name="Taylor A."/>
            <person name="Grigoriev I.V."/>
            <person name="Nagy L.G."/>
            <person name="Martin F."/>
            <person name="Kauserud H."/>
        </authorList>
    </citation>
    <scope>NUCLEOTIDE SEQUENCE</scope>
    <source>
        <strain evidence="6">CBHHK188m</strain>
    </source>
</reference>
<dbReference type="PROSITE" id="PS00455">
    <property type="entry name" value="AMP_BINDING"/>
    <property type="match status" value="1"/>
</dbReference>
<dbReference type="Pfam" id="PF00501">
    <property type="entry name" value="AMP-binding"/>
    <property type="match status" value="1"/>
</dbReference>
<dbReference type="Pfam" id="PF00550">
    <property type="entry name" value="PP-binding"/>
    <property type="match status" value="1"/>
</dbReference>
<dbReference type="SMART" id="SM00823">
    <property type="entry name" value="PKS_PP"/>
    <property type="match status" value="1"/>
</dbReference>
<evidence type="ECO:0000259" key="5">
    <source>
        <dbReference type="PROSITE" id="PS50075"/>
    </source>
</evidence>
<dbReference type="InterPro" id="IPR006162">
    <property type="entry name" value="Ppantetheine_attach_site"/>
</dbReference>
<keyword evidence="2" id="KW-0596">Phosphopantetheine</keyword>
<comment type="similarity">
    <text evidence="1">Belongs to the ATP-dependent AMP-binding enzyme family.</text>
</comment>